<organism evidence="2 3">
    <name type="scientific">Bergeyella porcorum</name>
    <dbReference type="NCBI Taxonomy" id="1735111"/>
    <lineage>
        <taxon>Bacteria</taxon>
        <taxon>Pseudomonadati</taxon>
        <taxon>Bacteroidota</taxon>
        <taxon>Flavobacteriia</taxon>
        <taxon>Flavobacteriales</taxon>
        <taxon>Weeksellaceae</taxon>
        <taxon>Bergeyella</taxon>
    </lineage>
</organism>
<feature type="transmembrane region" description="Helical" evidence="1">
    <location>
        <begin position="20"/>
        <end position="39"/>
    </location>
</feature>
<evidence type="ECO:0000313" key="2">
    <source>
        <dbReference type="EMBL" id="WOC52888.1"/>
    </source>
</evidence>
<protein>
    <recommendedName>
        <fullName evidence="4">Transmembrane protein</fullName>
    </recommendedName>
</protein>
<name>A0AAU0FA26_9FLAO</name>
<dbReference type="EMBL" id="CP136426">
    <property type="protein sequence ID" value="WOC52888.1"/>
    <property type="molecule type" value="Genomic_DNA"/>
</dbReference>
<reference evidence="2" key="1">
    <citation type="submission" date="2023-10" db="EMBL/GenBank/DDBJ databases">
        <title>Characterization and whole genome sequencing of a novel strain of Bergeyella porcorum QD2021 isolated from pig.</title>
        <authorList>
            <person name="Liu G."/>
            <person name="Chen C."/>
            <person name="Han X."/>
        </authorList>
    </citation>
    <scope>NUCLEOTIDE SEQUENCE</scope>
    <source>
        <strain evidence="2">QD2021</strain>
    </source>
</reference>
<evidence type="ECO:0000313" key="3">
    <source>
        <dbReference type="Proteomes" id="UP001432059"/>
    </source>
</evidence>
<gene>
    <name evidence="2" type="ORF">BPO_2241</name>
</gene>
<keyword evidence="1" id="KW-0472">Membrane</keyword>
<dbReference type="AlphaFoldDB" id="A0AAU0FA26"/>
<keyword evidence="1" id="KW-1133">Transmembrane helix</keyword>
<dbReference type="Proteomes" id="UP001432059">
    <property type="component" value="Chromosome"/>
</dbReference>
<evidence type="ECO:0000256" key="1">
    <source>
        <dbReference type="SAM" id="Phobius"/>
    </source>
</evidence>
<keyword evidence="1" id="KW-0812">Transmembrane</keyword>
<accession>A0AAU0FA26</accession>
<dbReference type="KEGG" id="bpor:BPO_2241"/>
<proteinExistence type="predicted"/>
<sequence length="52" mass="5970">MRLMIAEVKPKLQNVQMLTATRATITILAVRFVLVLVVVQRQVQISEFINFV</sequence>
<keyword evidence="3" id="KW-1185">Reference proteome</keyword>
<evidence type="ECO:0008006" key="4">
    <source>
        <dbReference type="Google" id="ProtNLM"/>
    </source>
</evidence>